<dbReference type="RefSeq" id="WP_379927130.1">
    <property type="nucleotide sequence ID" value="NZ_JBHTJI010000042.1"/>
</dbReference>
<evidence type="ECO:0000313" key="2">
    <source>
        <dbReference type="EMBL" id="MFD0991453.1"/>
    </source>
</evidence>
<sequence>MYQIKQLFNNQFKTFTLVSVSMLLSLVLLIIRIKLSHSLFYIFLVWNLFLAFIPFAITTYLMQKQKSNKLVLLLWFSIWLLFLPNAPYIITDLVHLRLNTNGYLWLDILVVSAFACNGILLFYLSILDMKSVLQNHFKNYVVNYTILFTCFLSGFGVYLGRFLRYNSWEILSNPKYLFFDIANIITKPQFNKEAWLFTFLFGIFLSIGFWVFKNLIVYTKN</sequence>
<dbReference type="Proteomes" id="UP001597061">
    <property type="component" value="Unassembled WGS sequence"/>
</dbReference>
<keyword evidence="1" id="KW-0812">Transmembrane</keyword>
<protein>
    <submittedName>
        <fullName evidence="2">DUF1361 domain-containing protein</fullName>
    </submittedName>
</protein>
<feature type="transmembrane region" description="Helical" evidence="1">
    <location>
        <begin position="102"/>
        <end position="127"/>
    </location>
</feature>
<dbReference type="InterPro" id="IPR009793">
    <property type="entry name" value="DUF1361"/>
</dbReference>
<keyword evidence="3" id="KW-1185">Reference proteome</keyword>
<dbReference type="Pfam" id="PF07099">
    <property type="entry name" value="DUF1361"/>
    <property type="match status" value="1"/>
</dbReference>
<name>A0ABW3JLP6_9FLAO</name>
<comment type="caution">
    <text evidence="2">The sequence shown here is derived from an EMBL/GenBank/DDBJ whole genome shotgun (WGS) entry which is preliminary data.</text>
</comment>
<gene>
    <name evidence="2" type="ORF">ACFQ1R_15240</name>
</gene>
<organism evidence="2 3">
    <name type="scientific">Mariniflexile jejuense</name>
    <dbReference type="NCBI Taxonomy" id="1173582"/>
    <lineage>
        <taxon>Bacteria</taxon>
        <taxon>Pseudomonadati</taxon>
        <taxon>Bacteroidota</taxon>
        <taxon>Flavobacteriia</taxon>
        <taxon>Flavobacteriales</taxon>
        <taxon>Flavobacteriaceae</taxon>
        <taxon>Mariniflexile</taxon>
    </lineage>
</organism>
<feature type="transmembrane region" description="Helical" evidence="1">
    <location>
        <begin position="39"/>
        <end position="58"/>
    </location>
</feature>
<proteinExistence type="predicted"/>
<keyword evidence="1" id="KW-1133">Transmembrane helix</keyword>
<feature type="transmembrane region" description="Helical" evidence="1">
    <location>
        <begin position="139"/>
        <end position="159"/>
    </location>
</feature>
<dbReference type="EMBL" id="JBHTJI010000042">
    <property type="protein sequence ID" value="MFD0991453.1"/>
    <property type="molecule type" value="Genomic_DNA"/>
</dbReference>
<keyword evidence="1" id="KW-0472">Membrane</keyword>
<evidence type="ECO:0000256" key="1">
    <source>
        <dbReference type="SAM" id="Phobius"/>
    </source>
</evidence>
<feature type="transmembrane region" description="Helical" evidence="1">
    <location>
        <begin position="12"/>
        <end position="33"/>
    </location>
</feature>
<accession>A0ABW3JLP6</accession>
<reference evidence="3" key="1">
    <citation type="journal article" date="2019" name="Int. J. Syst. Evol. Microbiol.">
        <title>The Global Catalogue of Microorganisms (GCM) 10K type strain sequencing project: providing services to taxonomists for standard genome sequencing and annotation.</title>
        <authorList>
            <consortium name="The Broad Institute Genomics Platform"/>
            <consortium name="The Broad Institute Genome Sequencing Center for Infectious Disease"/>
            <person name="Wu L."/>
            <person name="Ma J."/>
        </authorList>
    </citation>
    <scope>NUCLEOTIDE SEQUENCE [LARGE SCALE GENOMIC DNA]</scope>
    <source>
        <strain evidence="3">CCUG 62414</strain>
    </source>
</reference>
<feature type="transmembrane region" description="Helical" evidence="1">
    <location>
        <begin position="194"/>
        <end position="212"/>
    </location>
</feature>
<feature type="transmembrane region" description="Helical" evidence="1">
    <location>
        <begin position="70"/>
        <end position="90"/>
    </location>
</feature>
<evidence type="ECO:0000313" key="3">
    <source>
        <dbReference type="Proteomes" id="UP001597061"/>
    </source>
</evidence>